<organism evidence="2 3">
    <name type="scientific">Methylorubrum extorquens</name>
    <name type="common">Methylobacterium dichloromethanicum</name>
    <name type="synonym">Methylobacterium extorquens</name>
    <dbReference type="NCBI Taxonomy" id="408"/>
    <lineage>
        <taxon>Bacteria</taxon>
        <taxon>Pseudomonadati</taxon>
        <taxon>Pseudomonadota</taxon>
        <taxon>Alphaproteobacteria</taxon>
        <taxon>Hyphomicrobiales</taxon>
        <taxon>Methylobacteriaceae</taxon>
        <taxon>Methylorubrum</taxon>
    </lineage>
</organism>
<dbReference type="SUPFAM" id="SSF52218">
    <property type="entry name" value="Flavoproteins"/>
    <property type="match status" value="1"/>
</dbReference>
<dbReference type="GO" id="GO:0009055">
    <property type="term" value="F:electron transfer activity"/>
    <property type="evidence" value="ECO:0007669"/>
    <property type="project" value="InterPro"/>
</dbReference>
<evidence type="ECO:0008006" key="4">
    <source>
        <dbReference type="Google" id="ProtNLM"/>
    </source>
</evidence>
<dbReference type="GeneID" id="72991312"/>
<dbReference type="OMA" id="PVWAGNM"/>
<comment type="cofactor">
    <cofactor evidence="1">
        <name>FMN</name>
        <dbReference type="ChEBI" id="CHEBI:58210"/>
    </cofactor>
</comment>
<sequence>MTDVLVVYYSRTGTTETVAHALAARLGAEIDSIEALTTYAGPLGFMKGIWHSIRNATPPIRQRLDPRRFRAVVLCSPVWAGKLAGPARTYLGQAGKVPLLCGVAVSGSGGSQARFFRGMEQLGGRDGIPTLSIAQRQVRDGTFERLLDPFTETVRTQHNEAA</sequence>
<dbReference type="GO" id="GO:0010181">
    <property type="term" value="F:FMN binding"/>
    <property type="evidence" value="ECO:0007669"/>
    <property type="project" value="InterPro"/>
</dbReference>
<protein>
    <recommendedName>
        <fullName evidence="4">Flavodoxin</fullName>
    </recommendedName>
</protein>
<dbReference type="EMBL" id="LT962688">
    <property type="protein sequence ID" value="SOR28605.1"/>
    <property type="molecule type" value="Genomic_DNA"/>
</dbReference>
<evidence type="ECO:0000313" key="2">
    <source>
        <dbReference type="EMBL" id="SOR28605.1"/>
    </source>
</evidence>
<dbReference type="InterPro" id="IPR001226">
    <property type="entry name" value="Flavodoxin_CS"/>
</dbReference>
<dbReference type="Gene3D" id="3.40.50.360">
    <property type="match status" value="1"/>
</dbReference>
<reference evidence="3" key="1">
    <citation type="submission" date="2017-10" db="EMBL/GenBank/DDBJ databases">
        <authorList>
            <person name="Regsiter A."/>
            <person name="William W."/>
        </authorList>
    </citation>
    <scope>NUCLEOTIDE SEQUENCE [LARGE SCALE GENOMIC DNA]</scope>
</reference>
<proteinExistence type="predicted"/>
<evidence type="ECO:0000313" key="3">
    <source>
        <dbReference type="Proteomes" id="UP000233769"/>
    </source>
</evidence>
<dbReference type="AlphaFoldDB" id="A0A2N9AMQ0"/>
<dbReference type="Proteomes" id="UP000233769">
    <property type="component" value="Chromosome tk0001"/>
</dbReference>
<dbReference type="RefSeq" id="WP_012753391.1">
    <property type="nucleotide sequence ID" value="NZ_CP110131.1"/>
</dbReference>
<dbReference type="InterPro" id="IPR029039">
    <property type="entry name" value="Flavoprotein-like_sf"/>
</dbReference>
<dbReference type="PROSITE" id="PS00201">
    <property type="entry name" value="FLAVODOXIN"/>
    <property type="match status" value="1"/>
</dbReference>
<accession>A0A2N9AMQ0</accession>
<name>A0A2N9AMQ0_METEX</name>
<evidence type="ECO:0000256" key="1">
    <source>
        <dbReference type="ARBA" id="ARBA00001917"/>
    </source>
</evidence>
<gene>
    <name evidence="2" type="ORF">TK0001_2003</name>
</gene>